<keyword evidence="4 5" id="KW-0472">Membrane</keyword>
<feature type="chain" id="PRO_5032270005" evidence="6">
    <location>
        <begin position="28"/>
        <end position="134"/>
    </location>
</feature>
<evidence type="ECO:0000256" key="4">
    <source>
        <dbReference type="ARBA" id="ARBA00023136"/>
    </source>
</evidence>
<evidence type="ECO:0000313" key="7">
    <source>
        <dbReference type="EMBL" id="MBA8886248.1"/>
    </source>
</evidence>
<dbReference type="RefSeq" id="WP_182529342.1">
    <property type="nucleotide sequence ID" value="NZ_JACGXL010000001.1"/>
</dbReference>
<dbReference type="SUPFAM" id="SSF161084">
    <property type="entry name" value="MAPEG domain-like"/>
    <property type="match status" value="1"/>
</dbReference>
<dbReference type="GO" id="GO:0016020">
    <property type="term" value="C:membrane"/>
    <property type="evidence" value="ECO:0007669"/>
    <property type="project" value="UniProtKB-SubCell"/>
</dbReference>
<gene>
    <name evidence="7" type="ORF">FHW12_000439</name>
</gene>
<dbReference type="Proteomes" id="UP000550401">
    <property type="component" value="Unassembled WGS sequence"/>
</dbReference>
<evidence type="ECO:0000256" key="3">
    <source>
        <dbReference type="ARBA" id="ARBA00022989"/>
    </source>
</evidence>
<dbReference type="Gene3D" id="1.20.120.550">
    <property type="entry name" value="Membrane associated eicosanoid/glutathione metabolism-like domain"/>
    <property type="match status" value="1"/>
</dbReference>
<evidence type="ECO:0000256" key="5">
    <source>
        <dbReference type="SAM" id="Phobius"/>
    </source>
</evidence>
<dbReference type="PANTHER" id="PTHR35371:SF1">
    <property type="entry name" value="BLR7753 PROTEIN"/>
    <property type="match status" value="1"/>
</dbReference>
<reference evidence="7 8" key="1">
    <citation type="submission" date="2020-07" db="EMBL/GenBank/DDBJ databases">
        <title>Genomic Encyclopedia of Type Strains, Phase IV (KMG-V): Genome sequencing to study the core and pangenomes of soil and plant-associated prokaryotes.</title>
        <authorList>
            <person name="Whitman W."/>
        </authorList>
    </citation>
    <scope>NUCLEOTIDE SEQUENCE [LARGE SCALE GENOMIC DNA]</scope>
    <source>
        <strain evidence="7 8">RH2WT43</strain>
    </source>
</reference>
<proteinExistence type="predicted"/>
<keyword evidence="8" id="KW-1185">Reference proteome</keyword>
<keyword evidence="2 5" id="KW-0812">Transmembrane</keyword>
<evidence type="ECO:0000256" key="1">
    <source>
        <dbReference type="ARBA" id="ARBA00004370"/>
    </source>
</evidence>
<organism evidence="7 8">
    <name type="scientific">Dokdonella fugitiva</name>
    <dbReference type="NCBI Taxonomy" id="328517"/>
    <lineage>
        <taxon>Bacteria</taxon>
        <taxon>Pseudomonadati</taxon>
        <taxon>Pseudomonadota</taxon>
        <taxon>Gammaproteobacteria</taxon>
        <taxon>Lysobacterales</taxon>
        <taxon>Rhodanobacteraceae</taxon>
        <taxon>Dokdonella</taxon>
    </lineage>
</organism>
<feature type="transmembrane region" description="Helical" evidence="5">
    <location>
        <begin position="114"/>
        <end position="132"/>
    </location>
</feature>
<comment type="caution">
    <text evidence="7">The sequence shown here is derived from an EMBL/GenBank/DDBJ whole genome shotgun (WGS) entry which is preliminary data.</text>
</comment>
<evidence type="ECO:0000256" key="2">
    <source>
        <dbReference type="ARBA" id="ARBA00022692"/>
    </source>
</evidence>
<dbReference type="Pfam" id="PF01124">
    <property type="entry name" value="MAPEG"/>
    <property type="match status" value="1"/>
</dbReference>
<dbReference type="InterPro" id="IPR001129">
    <property type="entry name" value="Membr-assoc_MAPEG"/>
</dbReference>
<protein>
    <submittedName>
        <fullName evidence="7">Putative MAPEG superfamily protein</fullName>
    </submittedName>
</protein>
<comment type="subcellular location">
    <subcellularLocation>
        <location evidence="1">Membrane</location>
    </subcellularLocation>
</comment>
<dbReference type="AlphaFoldDB" id="A0A839EYH7"/>
<dbReference type="InterPro" id="IPR023352">
    <property type="entry name" value="MAPEG-like_dom_sf"/>
</dbReference>
<dbReference type="PANTHER" id="PTHR35371">
    <property type="entry name" value="INNER MEMBRANE PROTEIN"/>
    <property type="match status" value="1"/>
</dbReference>
<name>A0A839EYH7_9GAMM</name>
<dbReference type="EMBL" id="JACGXL010000001">
    <property type="protein sequence ID" value="MBA8886248.1"/>
    <property type="molecule type" value="Genomic_DNA"/>
</dbReference>
<evidence type="ECO:0000313" key="8">
    <source>
        <dbReference type="Proteomes" id="UP000550401"/>
    </source>
</evidence>
<feature type="transmembrane region" description="Helical" evidence="5">
    <location>
        <begin position="88"/>
        <end position="108"/>
    </location>
</feature>
<keyword evidence="3 5" id="KW-1133">Transmembrane helix</keyword>
<sequence>MRPSFELMMLAAAGLWGFVQLVAAAQAANVQYGLRWAASPRDVEMPPLERIPGRINRNFRNYMETFPFFVVAIFTAELTGVHDALTHWGAVAYLGGRIVYTVLYISGIPLVRSLFWNVAAFGMLAALAAPFLPR</sequence>
<feature type="signal peptide" evidence="6">
    <location>
        <begin position="1"/>
        <end position="27"/>
    </location>
</feature>
<keyword evidence="6" id="KW-0732">Signal</keyword>
<evidence type="ECO:0000256" key="6">
    <source>
        <dbReference type="SAM" id="SignalP"/>
    </source>
</evidence>
<accession>A0A839EYH7</accession>